<evidence type="ECO:0000256" key="1">
    <source>
        <dbReference type="ARBA" id="ARBA00005417"/>
    </source>
</evidence>
<dbReference type="GO" id="GO:0005524">
    <property type="term" value="F:ATP binding"/>
    <property type="evidence" value="ECO:0007669"/>
    <property type="project" value="UniProtKB-KW"/>
</dbReference>
<comment type="similarity">
    <text evidence="1">Belongs to the ABC transporter superfamily.</text>
</comment>
<name>A0A830FJ10_HALAR</name>
<dbReference type="SMART" id="SM00382">
    <property type="entry name" value="AAA"/>
    <property type="match status" value="1"/>
</dbReference>
<dbReference type="Pfam" id="PF00005">
    <property type="entry name" value="ABC_tran"/>
    <property type="match status" value="1"/>
</dbReference>
<dbReference type="EMBL" id="JAMQCP010000005">
    <property type="protein sequence ID" value="MDS0255781.1"/>
    <property type="molecule type" value="Genomic_DNA"/>
</dbReference>
<keyword evidence="3" id="KW-0547">Nucleotide-binding</keyword>
<evidence type="ECO:0000256" key="2">
    <source>
        <dbReference type="ARBA" id="ARBA00022448"/>
    </source>
</evidence>
<reference evidence="7" key="1">
    <citation type="journal article" date="2014" name="Int. J. Syst. Evol. Microbiol.">
        <title>Complete genome sequence of Corynebacterium casei LMG S-19264T (=DSM 44701T), isolated from a smear-ripened cheese.</title>
        <authorList>
            <consortium name="US DOE Joint Genome Institute (JGI-PGF)"/>
            <person name="Walter F."/>
            <person name="Albersmeier A."/>
            <person name="Kalinowski J."/>
            <person name="Ruckert C."/>
        </authorList>
    </citation>
    <scope>NUCLEOTIDE SEQUENCE</scope>
    <source>
        <strain evidence="7">JCM 15759</strain>
    </source>
</reference>
<evidence type="ECO:0000313" key="7">
    <source>
        <dbReference type="EMBL" id="GGM51606.1"/>
    </source>
</evidence>
<feature type="region of interest" description="Disordered" evidence="5">
    <location>
        <begin position="323"/>
        <end position="366"/>
    </location>
</feature>
<dbReference type="OrthoDB" id="87732at2157"/>
<evidence type="ECO:0000256" key="4">
    <source>
        <dbReference type="ARBA" id="ARBA00022840"/>
    </source>
</evidence>
<comment type="caution">
    <text evidence="7">The sequence shown here is derived from an EMBL/GenBank/DDBJ whole genome shotgun (WGS) entry which is preliminary data.</text>
</comment>
<dbReference type="Proteomes" id="UP000656367">
    <property type="component" value="Unassembled WGS sequence"/>
</dbReference>
<feature type="compositionally biased region" description="Basic and acidic residues" evidence="5">
    <location>
        <begin position="338"/>
        <end position="353"/>
    </location>
</feature>
<dbReference type="Gene3D" id="3.40.50.300">
    <property type="entry name" value="P-loop containing nucleotide triphosphate hydrolases"/>
    <property type="match status" value="1"/>
</dbReference>
<proteinExistence type="inferred from homology"/>
<keyword evidence="2" id="KW-0813">Transport</keyword>
<dbReference type="CDD" id="cd03230">
    <property type="entry name" value="ABC_DR_subfamily_A"/>
    <property type="match status" value="1"/>
</dbReference>
<sequence length="366" mass="40408">MSESDNGPAVYVENLQKTFGDGENAVTAVDGLSFEIERGDVVGLLGPNGAGKTTAIKSMLGLVIPDAGTVKIAGIDVYDDPKIAYNNIGAILEGARNVYWRLTVRENLAFFAGLGGDNPTDLREKHETHLEQFGLTDCADTTVNELSRGMKQKVSLASTLARDVEVIFLDEPTLGLDIETSLELRSELSQLADQEDVTIILCSHDMDVIEDICDRVIILNEGKVVEYDTVDALLELFQTSQYEITVNAPDKKEIRRKLERYDGVNCTNETNHLIITVTTNREAEIFDVMNALEKHEPDIRNIRTVDPDLEEVFLRLVESNSGHSNFNGKRSSSNLKNSETKPKGKNDNVDQSDKSSSVNIDTHGDF</sequence>
<dbReference type="PANTHER" id="PTHR42711">
    <property type="entry name" value="ABC TRANSPORTER ATP-BINDING PROTEIN"/>
    <property type="match status" value="1"/>
</dbReference>
<feature type="compositionally biased region" description="Polar residues" evidence="5">
    <location>
        <begin position="323"/>
        <end position="337"/>
    </location>
</feature>
<evidence type="ECO:0000256" key="5">
    <source>
        <dbReference type="SAM" id="MobiDB-lite"/>
    </source>
</evidence>
<evidence type="ECO:0000313" key="10">
    <source>
        <dbReference type="Proteomes" id="UP001248536"/>
    </source>
</evidence>
<evidence type="ECO:0000259" key="6">
    <source>
        <dbReference type="PROSITE" id="PS50893"/>
    </source>
</evidence>
<feature type="domain" description="ABC transporter" evidence="6">
    <location>
        <begin position="10"/>
        <end position="246"/>
    </location>
</feature>
<keyword evidence="4 7" id="KW-0067">ATP-binding</keyword>
<dbReference type="InterPro" id="IPR003593">
    <property type="entry name" value="AAA+_ATPase"/>
</dbReference>
<dbReference type="InterPro" id="IPR050763">
    <property type="entry name" value="ABC_transporter_ATP-binding"/>
</dbReference>
<dbReference type="RefSeq" id="WP_005532813.1">
    <property type="nucleotide sequence ID" value="NZ_BAABDY010000005.1"/>
</dbReference>
<evidence type="ECO:0000256" key="3">
    <source>
        <dbReference type="ARBA" id="ARBA00022741"/>
    </source>
</evidence>
<dbReference type="AlphaFoldDB" id="A0A830FJ10"/>
<dbReference type="Proteomes" id="UP001248536">
    <property type="component" value="Unassembled WGS sequence"/>
</dbReference>
<reference evidence="8 10" key="3">
    <citation type="submission" date="2022-06" db="EMBL/GenBank/DDBJ databases">
        <title>Haloarcula sp. a new haloarchaeum isolate from saline soil.</title>
        <authorList>
            <person name="Strakova D."/>
            <person name="Galisteo C."/>
            <person name="Sanchez-Porro C."/>
            <person name="Ventosa A."/>
        </authorList>
    </citation>
    <scope>NUCLEOTIDE SEQUENCE [LARGE SCALE GENOMIC DNA]</scope>
    <source>
        <strain evidence="8 10">JCM 15760</strain>
    </source>
</reference>
<reference evidence="7" key="2">
    <citation type="submission" date="2020-09" db="EMBL/GenBank/DDBJ databases">
        <authorList>
            <person name="Sun Q."/>
            <person name="Ohkuma M."/>
        </authorList>
    </citation>
    <scope>NUCLEOTIDE SEQUENCE</scope>
    <source>
        <strain evidence="7">JCM 15759</strain>
    </source>
</reference>
<dbReference type="InterPro" id="IPR003439">
    <property type="entry name" value="ABC_transporter-like_ATP-bd"/>
</dbReference>
<evidence type="ECO:0000313" key="8">
    <source>
        <dbReference type="EMBL" id="MDS0255781.1"/>
    </source>
</evidence>
<dbReference type="SUPFAM" id="SSF52540">
    <property type="entry name" value="P-loop containing nucleoside triphosphate hydrolases"/>
    <property type="match status" value="1"/>
</dbReference>
<dbReference type="PANTHER" id="PTHR42711:SF5">
    <property type="entry name" value="ABC TRANSPORTER ATP-BINDING PROTEIN NATA"/>
    <property type="match status" value="1"/>
</dbReference>
<protein>
    <submittedName>
        <fullName evidence="7 8">ABC transporter ATP-binding protein</fullName>
    </submittedName>
</protein>
<dbReference type="EMBL" id="BMON01000007">
    <property type="protein sequence ID" value="GGM51606.1"/>
    <property type="molecule type" value="Genomic_DNA"/>
</dbReference>
<keyword evidence="10" id="KW-1185">Reference proteome</keyword>
<gene>
    <name evidence="7" type="ORF">GCM10009006_36000</name>
    <name evidence="8" type="ORF">NC662_18925</name>
</gene>
<dbReference type="InterPro" id="IPR027417">
    <property type="entry name" value="P-loop_NTPase"/>
</dbReference>
<dbReference type="GO" id="GO:0016887">
    <property type="term" value="F:ATP hydrolysis activity"/>
    <property type="evidence" value="ECO:0007669"/>
    <property type="project" value="InterPro"/>
</dbReference>
<dbReference type="PROSITE" id="PS50893">
    <property type="entry name" value="ABC_TRANSPORTER_2"/>
    <property type="match status" value="1"/>
</dbReference>
<organism evidence="7 9">
    <name type="scientific">Haloarcula argentinensis</name>
    <dbReference type="NCBI Taxonomy" id="43776"/>
    <lineage>
        <taxon>Archaea</taxon>
        <taxon>Methanobacteriati</taxon>
        <taxon>Methanobacteriota</taxon>
        <taxon>Stenosarchaea group</taxon>
        <taxon>Halobacteria</taxon>
        <taxon>Halobacteriales</taxon>
        <taxon>Haloarculaceae</taxon>
        <taxon>Haloarcula</taxon>
    </lineage>
</organism>
<evidence type="ECO:0000313" key="9">
    <source>
        <dbReference type="Proteomes" id="UP000656367"/>
    </source>
</evidence>
<accession>A0A830FJ10</accession>